<reference evidence="1" key="1">
    <citation type="journal article" date="2014" name="Front. Microbiol.">
        <title>High frequency of phylogenetically diverse reductive dehalogenase-homologous genes in deep subseafloor sedimentary metagenomes.</title>
        <authorList>
            <person name="Kawai M."/>
            <person name="Futagami T."/>
            <person name="Toyoda A."/>
            <person name="Takaki Y."/>
            <person name="Nishi S."/>
            <person name="Hori S."/>
            <person name="Arai W."/>
            <person name="Tsubouchi T."/>
            <person name="Morono Y."/>
            <person name="Uchiyama I."/>
            <person name="Ito T."/>
            <person name="Fujiyama A."/>
            <person name="Inagaki F."/>
            <person name="Takami H."/>
        </authorList>
    </citation>
    <scope>NUCLEOTIDE SEQUENCE</scope>
    <source>
        <strain evidence="1">Expedition CK06-06</strain>
    </source>
</reference>
<evidence type="ECO:0000313" key="1">
    <source>
        <dbReference type="EMBL" id="GAH50367.1"/>
    </source>
</evidence>
<comment type="caution">
    <text evidence="1">The sequence shown here is derived from an EMBL/GenBank/DDBJ whole genome shotgun (WGS) entry which is preliminary data.</text>
</comment>
<gene>
    <name evidence="1" type="ORF">S03H2_31704</name>
</gene>
<name>X1FZD1_9ZZZZ</name>
<dbReference type="EMBL" id="BARU01019239">
    <property type="protein sequence ID" value="GAH50367.1"/>
    <property type="molecule type" value="Genomic_DNA"/>
</dbReference>
<feature type="non-terminal residue" evidence="1">
    <location>
        <position position="1"/>
    </location>
</feature>
<dbReference type="AlphaFoldDB" id="X1FZD1"/>
<sequence length="110" mass="12806">RKFMQDLFANHTVLFIGSSMSELELLEYLADPERKGHFILESFWEDSLAYANYMSEYFDTLGVEVVPYAKDIKGYEQLRDVILDWKNKIRSVALPPPTTEGLRIIDNVEL</sequence>
<protein>
    <submittedName>
        <fullName evidence="1">Uncharacterized protein</fullName>
    </submittedName>
</protein>
<accession>X1FZD1</accession>
<proteinExistence type="predicted"/>
<organism evidence="1">
    <name type="scientific">marine sediment metagenome</name>
    <dbReference type="NCBI Taxonomy" id="412755"/>
    <lineage>
        <taxon>unclassified sequences</taxon>
        <taxon>metagenomes</taxon>
        <taxon>ecological metagenomes</taxon>
    </lineage>
</organism>